<evidence type="ECO:0000313" key="2">
    <source>
        <dbReference type="EMBL" id="GIY84672.1"/>
    </source>
</evidence>
<protein>
    <submittedName>
        <fullName evidence="2">Uncharacterized protein</fullName>
    </submittedName>
</protein>
<accession>A0AAV4WPQ0</accession>
<sequence>MPTKWQLKCRCHMFRLILAITSSCKPKRTCLRMIRYFGSFDMKDVKASSRLSIRRPKSTMHLLQSDAVPRGFSKHGVLYNSQIRIVLIEYAVPNDYH</sequence>
<proteinExistence type="predicted"/>
<comment type="caution">
    <text evidence="2">The sequence shown here is derived from an EMBL/GenBank/DDBJ whole genome shotgun (WGS) entry which is preliminary data.</text>
</comment>
<feature type="signal peptide" evidence="1">
    <location>
        <begin position="1"/>
        <end position="19"/>
    </location>
</feature>
<reference evidence="2 3" key="1">
    <citation type="submission" date="2021-06" db="EMBL/GenBank/DDBJ databases">
        <title>Caerostris darwini draft genome.</title>
        <authorList>
            <person name="Kono N."/>
            <person name="Arakawa K."/>
        </authorList>
    </citation>
    <scope>NUCLEOTIDE SEQUENCE [LARGE SCALE GENOMIC DNA]</scope>
</reference>
<organism evidence="2 3">
    <name type="scientific">Caerostris darwini</name>
    <dbReference type="NCBI Taxonomy" id="1538125"/>
    <lineage>
        <taxon>Eukaryota</taxon>
        <taxon>Metazoa</taxon>
        <taxon>Ecdysozoa</taxon>
        <taxon>Arthropoda</taxon>
        <taxon>Chelicerata</taxon>
        <taxon>Arachnida</taxon>
        <taxon>Araneae</taxon>
        <taxon>Araneomorphae</taxon>
        <taxon>Entelegynae</taxon>
        <taxon>Araneoidea</taxon>
        <taxon>Araneidae</taxon>
        <taxon>Caerostris</taxon>
    </lineage>
</organism>
<name>A0AAV4WPQ0_9ARAC</name>
<dbReference type="Proteomes" id="UP001054837">
    <property type="component" value="Unassembled WGS sequence"/>
</dbReference>
<keyword evidence="1" id="KW-0732">Signal</keyword>
<dbReference type="EMBL" id="BPLQ01014945">
    <property type="protein sequence ID" value="GIY84672.1"/>
    <property type="molecule type" value="Genomic_DNA"/>
</dbReference>
<keyword evidence="3" id="KW-1185">Reference proteome</keyword>
<dbReference type="AlphaFoldDB" id="A0AAV4WPQ0"/>
<evidence type="ECO:0000313" key="3">
    <source>
        <dbReference type="Proteomes" id="UP001054837"/>
    </source>
</evidence>
<gene>
    <name evidence="2" type="ORF">CDAR_466421</name>
</gene>
<evidence type="ECO:0000256" key="1">
    <source>
        <dbReference type="SAM" id="SignalP"/>
    </source>
</evidence>
<feature type="chain" id="PRO_5043315896" evidence="1">
    <location>
        <begin position="20"/>
        <end position="97"/>
    </location>
</feature>